<sequence length="383" mass="42673">MSPYTLRWGIIATGKISGQFARDLLVDPSTREVSDVAHQITAVGSRSVESAQRFIDGLKKPGEGEPVAWGVKNGGLDKVRAHGSYDGVYNDPNVDAIYVGTPHNLHYQNTKDALLAGKHVLCEKPFTIDIEELDDLVAIAQQKNVFLMEAVWTRFHPIAYAVDEVIRSGKLGKPKRFAADFSMEYDLDSKPDSNRFIDPALGGGSLLDMGPYPSVWAMLLVHRNPHNKDQTPNVVSSHQSIYKRSGVDLDSRWIVEWDGLCRGILTTDLTAPGLRENTAVVQCEEGDLIIEYPPQKPETFHIIPRPDRYIGSIKEKTTHHHPVHAGNHGMSYEADEVARCIRDGKIQSERMPWEESKVVQRWFDSVRKNGDSATKGMKGSVGH</sequence>
<feature type="domain" description="GFO/IDH/MocA-like oxidoreductase" evidence="7">
    <location>
        <begin position="162"/>
        <end position="288"/>
    </location>
</feature>
<feature type="domain" description="Gfo/Idh/MocA-like oxidoreductase N-terminal" evidence="6">
    <location>
        <begin position="6"/>
        <end position="148"/>
    </location>
</feature>
<evidence type="ECO:0000313" key="10">
    <source>
        <dbReference type="Proteomes" id="UP000094020"/>
    </source>
</evidence>
<organism evidence="8">
    <name type="scientific">Kwoniella pini CBS 10737</name>
    <dbReference type="NCBI Taxonomy" id="1296096"/>
    <lineage>
        <taxon>Eukaryota</taxon>
        <taxon>Fungi</taxon>
        <taxon>Dikarya</taxon>
        <taxon>Basidiomycota</taxon>
        <taxon>Agaricomycotina</taxon>
        <taxon>Tremellomycetes</taxon>
        <taxon>Tremellales</taxon>
        <taxon>Cryptococcaceae</taxon>
        <taxon>Kwoniella</taxon>
    </lineage>
</organism>
<dbReference type="RefSeq" id="XP_019009001.1">
    <property type="nucleotide sequence ID" value="XM_019158388.1"/>
</dbReference>
<reference evidence="9" key="2">
    <citation type="submission" date="2013-07" db="EMBL/GenBank/DDBJ databases">
        <authorList>
            <consortium name="The Broad Institute Genome Sequencing Platform"/>
            <person name="Cuomo C."/>
            <person name="Litvintseva A."/>
            <person name="Chen Y."/>
            <person name="Heitman J."/>
            <person name="Sun S."/>
            <person name="Springer D."/>
            <person name="Dromer F."/>
            <person name="Young S.K."/>
            <person name="Zeng Q."/>
            <person name="Gargeya S."/>
            <person name="Fitzgerald M."/>
            <person name="Abouelleil A."/>
            <person name="Alvarado L."/>
            <person name="Berlin A.M."/>
            <person name="Chapman S.B."/>
            <person name="Dewar J."/>
            <person name="Goldberg J."/>
            <person name="Griggs A."/>
            <person name="Gujja S."/>
            <person name="Hansen M."/>
            <person name="Howarth C."/>
            <person name="Imamovic A."/>
            <person name="Larimer J."/>
            <person name="McCowan C."/>
            <person name="Murphy C."/>
            <person name="Pearson M."/>
            <person name="Priest M."/>
            <person name="Roberts A."/>
            <person name="Saif S."/>
            <person name="Shea T."/>
            <person name="Sykes S."/>
            <person name="Wortman J."/>
            <person name="Nusbaum C."/>
            <person name="Birren B."/>
        </authorList>
    </citation>
    <scope>NUCLEOTIDE SEQUENCE</scope>
    <source>
        <strain evidence="9">CBS 10737</strain>
    </source>
</reference>
<evidence type="ECO:0000256" key="2">
    <source>
        <dbReference type="ARBA" id="ARBA00023002"/>
    </source>
</evidence>
<dbReference type="EMBL" id="CP144520">
    <property type="protein sequence ID" value="WWC67435.1"/>
    <property type="molecule type" value="Genomic_DNA"/>
</dbReference>
<dbReference type="GO" id="GO:0000166">
    <property type="term" value="F:nucleotide binding"/>
    <property type="evidence" value="ECO:0007669"/>
    <property type="project" value="InterPro"/>
</dbReference>
<dbReference type="PANTHER" id="PTHR22604:SF105">
    <property type="entry name" value="TRANS-1,2-DIHYDROBENZENE-1,2-DIOL DEHYDROGENASE"/>
    <property type="match status" value="1"/>
</dbReference>
<keyword evidence="10" id="KW-1185">Reference proteome</keyword>
<dbReference type="Gene3D" id="3.40.50.720">
    <property type="entry name" value="NAD(P)-binding Rossmann-like Domain"/>
    <property type="match status" value="1"/>
</dbReference>
<dbReference type="Pfam" id="PF01408">
    <property type="entry name" value="GFO_IDH_MocA"/>
    <property type="match status" value="1"/>
</dbReference>
<evidence type="ECO:0000313" key="9">
    <source>
        <dbReference type="EMBL" id="WWC67435.1"/>
    </source>
</evidence>
<dbReference type="AlphaFoldDB" id="A0A1B9HWY2"/>
<dbReference type="InterPro" id="IPR055170">
    <property type="entry name" value="GFO_IDH_MocA-like_dom"/>
</dbReference>
<accession>A0A1B9HWY2</accession>
<dbReference type="SUPFAM" id="SSF51735">
    <property type="entry name" value="NAD(P)-binding Rossmann-fold domains"/>
    <property type="match status" value="1"/>
</dbReference>
<name>A0A1B9HWY2_9TREE</name>
<dbReference type="InterPro" id="IPR036291">
    <property type="entry name" value="NAD(P)-bd_dom_sf"/>
</dbReference>
<protein>
    <recommendedName>
        <fullName evidence="3">D-xylose 1-dehydrogenase (NADP(+), D-xylono-1,5-lactone-forming)</fullName>
        <ecNumber evidence="3">1.1.1.179</ecNumber>
    </recommendedName>
    <alternativeName>
        <fullName evidence="4">D-xylose-NADP dehydrogenase</fullName>
    </alternativeName>
</protein>
<dbReference type="OrthoDB" id="2129491at2759"/>
<reference evidence="8" key="1">
    <citation type="submission" date="2013-07" db="EMBL/GenBank/DDBJ databases">
        <title>The Genome Sequence of Cryptococcus pinus CBS10737.</title>
        <authorList>
            <consortium name="The Broad Institute Genome Sequencing Platform"/>
            <person name="Cuomo C."/>
            <person name="Litvintseva A."/>
            <person name="Chen Y."/>
            <person name="Heitman J."/>
            <person name="Sun S."/>
            <person name="Springer D."/>
            <person name="Dromer F."/>
            <person name="Young S.K."/>
            <person name="Zeng Q."/>
            <person name="Gargeya S."/>
            <person name="Fitzgerald M."/>
            <person name="Abouelleil A."/>
            <person name="Alvarado L."/>
            <person name="Berlin A.M."/>
            <person name="Chapman S.B."/>
            <person name="Dewar J."/>
            <person name="Goldberg J."/>
            <person name="Griggs A."/>
            <person name="Gujja S."/>
            <person name="Hansen M."/>
            <person name="Howarth C."/>
            <person name="Imamovic A."/>
            <person name="Larimer J."/>
            <person name="McCowan C."/>
            <person name="Murphy C."/>
            <person name="Pearson M."/>
            <person name="Priest M."/>
            <person name="Roberts A."/>
            <person name="Saif S."/>
            <person name="Shea T."/>
            <person name="Sykes S."/>
            <person name="Wortman J."/>
            <person name="Nusbaum C."/>
            <person name="Birren B."/>
        </authorList>
    </citation>
    <scope>NUCLEOTIDE SEQUENCE [LARGE SCALE GENOMIC DNA]</scope>
    <source>
        <strain evidence="8">CBS 10737</strain>
    </source>
</reference>
<dbReference type="InterPro" id="IPR050984">
    <property type="entry name" value="Gfo/Idh/MocA_domain"/>
</dbReference>
<evidence type="ECO:0000256" key="5">
    <source>
        <dbReference type="ARBA" id="ARBA00049233"/>
    </source>
</evidence>
<evidence type="ECO:0000259" key="6">
    <source>
        <dbReference type="Pfam" id="PF01408"/>
    </source>
</evidence>
<dbReference type="Proteomes" id="UP000094020">
    <property type="component" value="Chromosome 2"/>
</dbReference>
<dbReference type="Gene3D" id="3.30.360.10">
    <property type="entry name" value="Dihydrodipicolinate Reductase, domain 2"/>
    <property type="match status" value="1"/>
</dbReference>
<dbReference type="EC" id="1.1.1.179" evidence="3"/>
<dbReference type="EMBL" id="KV700116">
    <property type="protein sequence ID" value="OCF47782.1"/>
    <property type="molecule type" value="Genomic_DNA"/>
</dbReference>
<reference evidence="9" key="4">
    <citation type="submission" date="2024-02" db="EMBL/GenBank/DDBJ databases">
        <title>Comparative genomics of Cryptococcus and Kwoniella reveals pathogenesis evolution and contrasting modes of karyotype evolution via chromosome fusion or intercentromeric recombination.</title>
        <authorList>
            <person name="Coelho M.A."/>
            <person name="David-Palma M."/>
            <person name="Shea T."/>
            <person name="Bowers K."/>
            <person name="McGinley-Smith S."/>
            <person name="Mohammad A.W."/>
            <person name="Gnirke A."/>
            <person name="Yurkov A.M."/>
            <person name="Nowrousian M."/>
            <person name="Sun S."/>
            <person name="Cuomo C.A."/>
            <person name="Heitman J."/>
        </authorList>
    </citation>
    <scope>NUCLEOTIDE SEQUENCE</scope>
    <source>
        <strain evidence="9">CBS 10737</strain>
    </source>
</reference>
<reference evidence="8" key="3">
    <citation type="submission" date="2016-07" db="EMBL/GenBank/DDBJ databases">
        <title>Evolution of pathogenesis and genome organization in the Tremellales.</title>
        <authorList>
            <person name="Cuomo C."/>
            <person name="Litvintseva A."/>
            <person name="Heitman J."/>
            <person name="Chen Y."/>
            <person name="Sun S."/>
            <person name="Springer D."/>
            <person name="Dromer F."/>
            <person name="Young S."/>
            <person name="Zeng Q."/>
            <person name="Chapman S."/>
            <person name="Gujja S."/>
            <person name="Saif S."/>
            <person name="Birren B."/>
        </authorList>
    </citation>
    <scope>NUCLEOTIDE SEQUENCE</scope>
    <source>
        <strain evidence="8">CBS 10737</strain>
    </source>
</reference>
<evidence type="ECO:0000256" key="4">
    <source>
        <dbReference type="ARBA" id="ARBA00042988"/>
    </source>
</evidence>
<keyword evidence="2" id="KW-0560">Oxidoreductase</keyword>
<evidence type="ECO:0000313" key="8">
    <source>
        <dbReference type="EMBL" id="OCF47782.1"/>
    </source>
</evidence>
<evidence type="ECO:0000256" key="1">
    <source>
        <dbReference type="ARBA" id="ARBA00010928"/>
    </source>
</evidence>
<evidence type="ECO:0000256" key="3">
    <source>
        <dbReference type="ARBA" id="ARBA00038984"/>
    </source>
</evidence>
<proteinExistence type="inferred from homology"/>
<evidence type="ECO:0000259" key="7">
    <source>
        <dbReference type="Pfam" id="PF22725"/>
    </source>
</evidence>
<dbReference type="GO" id="GO:0047837">
    <property type="term" value="F:D-xylose 1-dehydrogenase (NADP+) activity"/>
    <property type="evidence" value="ECO:0007669"/>
    <property type="project" value="UniProtKB-EC"/>
</dbReference>
<comment type="similarity">
    <text evidence="1">Belongs to the Gfo/Idh/MocA family.</text>
</comment>
<dbReference type="GeneID" id="30175058"/>
<dbReference type="KEGG" id="kpin:30175058"/>
<dbReference type="InterPro" id="IPR000683">
    <property type="entry name" value="Gfo/Idh/MocA-like_OxRdtase_N"/>
</dbReference>
<comment type="catalytic activity">
    <reaction evidence="5">
        <text>D-xylose + NADP(+) = D-xylono-1,5-lactone + NADPH + H(+)</text>
        <dbReference type="Rhea" id="RHEA:22000"/>
        <dbReference type="ChEBI" id="CHEBI:15378"/>
        <dbReference type="ChEBI" id="CHEBI:15867"/>
        <dbReference type="ChEBI" id="CHEBI:53455"/>
        <dbReference type="ChEBI" id="CHEBI:57783"/>
        <dbReference type="ChEBI" id="CHEBI:58349"/>
        <dbReference type="EC" id="1.1.1.179"/>
    </reaction>
</comment>
<dbReference type="PANTHER" id="PTHR22604">
    <property type="entry name" value="OXIDOREDUCTASES"/>
    <property type="match status" value="1"/>
</dbReference>
<dbReference type="STRING" id="1296096.A0A1B9HWY2"/>
<gene>
    <name evidence="8" type="ORF">I206_06689</name>
    <name evidence="9" type="ORF">I206_101343</name>
</gene>
<dbReference type="SUPFAM" id="SSF55347">
    <property type="entry name" value="Glyceraldehyde-3-phosphate dehydrogenase-like, C-terminal domain"/>
    <property type="match status" value="1"/>
</dbReference>
<dbReference type="Pfam" id="PF22725">
    <property type="entry name" value="GFO_IDH_MocA_C3"/>
    <property type="match status" value="1"/>
</dbReference>